<proteinExistence type="predicted"/>
<evidence type="ECO:0000259" key="1">
    <source>
        <dbReference type="Pfam" id="PF01895"/>
    </source>
</evidence>
<dbReference type="InterPro" id="IPR026022">
    <property type="entry name" value="PhoU_dom"/>
</dbReference>
<evidence type="ECO:0000313" key="3">
    <source>
        <dbReference type="Proteomes" id="UP000531840"/>
    </source>
</evidence>
<reference evidence="2 3" key="1">
    <citation type="submission" date="2020-07" db="EMBL/GenBank/DDBJ databases">
        <title>MOT database genomes.</title>
        <authorList>
            <person name="Joseph S."/>
            <person name="Aduse-Opoku J."/>
            <person name="Hashim A."/>
            <person name="Wade W."/>
            <person name="Curtis M."/>
        </authorList>
    </citation>
    <scope>NUCLEOTIDE SEQUENCE [LARGE SCALE GENOMIC DNA]</scope>
    <source>
        <strain evidence="2 3">CIP 106318</strain>
    </source>
</reference>
<sequence>DMIAMARKSFDNAVNFFQTRDEKLNERGNKLEEAINSIDEEMANYLTLLFREKLSNKEGVVASALLDGTRDIERVGDHARDMLVS</sequence>
<accession>A0ABX2T145</accession>
<organism evidence="2 3">
    <name type="scientific">Gemelliphila palaticanis</name>
    <dbReference type="NCBI Taxonomy" id="81950"/>
    <lineage>
        <taxon>Bacteria</taxon>
        <taxon>Bacillati</taxon>
        <taxon>Bacillota</taxon>
        <taxon>Bacilli</taxon>
        <taxon>Bacillales</taxon>
        <taxon>Gemellaceae</taxon>
        <taxon>Gemelliphila</taxon>
    </lineage>
</organism>
<dbReference type="InterPro" id="IPR038078">
    <property type="entry name" value="PhoU-like_sf"/>
</dbReference>
<dbReference type="RefSeq" id="WP_306781736.1">
    <property type="nucleotide sequence ID" value="NZ_JACBYF010000219.1"/>
</dbReference>
<comment type="caution">
    <text evidence="2">The sequence shown here is derived from an EMBL/GenBank/DDBJ whole genome shotgun (WGS) entry which is preliminary data.</text>
</comment>
<protein>
    <submittedName>
        <fullName evidence="2">Sodium-dependent phosphate transporter</fullName>
    </submittedName>
</protein>
<dbReference type="Pfam" id="PF01895">
    <property type="entry name" value="PhoU"/>
    <property type="match status" value="1"/>
</dbReference>
<dbReference type="SUPFAM" id="SSF109755">
    <property type="entry name" value="PhoU-like"/>
    <property type="match status" value="1"/>
</dbReference>
<evidence type="ECO:0000313" key="2">
    <source>
        <dbReference type="EMBL" id="NYS48320.1"/>
    </source>
</evidence>
<feature type="non-terminal residue" evidence="2">
    <location>
        <position position="1"/>
    </location>
</feature>
<gene>
    <name evidence="2" type="ORF">HZY85_09115</name>
</gene>
<name>A0ABX2T145_9BACL</name>
<feature type="non-terminal residue" evidence="2">
    <location>
        <position position="85"/>
    </location>
</feature>
<dbReference type="Gene3D" id="1.20.58.220">
    <property type="entry name" value="Phosphate transport system protein phou homolog 2, domain 2"/>
    <property type="match status" value="1"/>
</dbReference>
<dbReference type="Proteomes" id="UP000531840">
    <property type="component" value="Unassembled WGS sequence"/>
</dbReference>
<feature type="domain" description="PhoU" evidence="1">
    <location>
        <begin position="2"/>
        <end position="82"/>
    </location>
</feature>
<dbReference type="EMBL" id="JACBYF010000219">
    <property type="protein sequence ID" value="NYS48320.1"/>
    <property type="molecule type" value="Genomic_DNA"/>
</dbReference>
<keyword evidence="3" id="KW-1185">Reference proteome</keyword>